<dbReference type="AlphaFoldDB" id="A0A8J9ZXP7"/>
<dbReference type="PRINTS" id="PR00385">
    <property type="entry name" value="P450"/>
</dbReference>
<dbReference type="PANTHER" id="PTHR24279">
    <property type="entry name" value="CYTOCHROME P450"/>
    <property type="match status" value="1"/>
</dbReference>
<evidence type="ECO:0000256" key="3">
    <source>
        <dbReference type="ARBA" id="ARBA00022617"/>
    </source>
</evidence>
<evidence type="ECO:0000256" key="9">
    <source>
        <dbReference type="RuleBase" id="RU000461"/>
    </source>
</evidence>
<sequence length="561" mass="64394">MDYKDSSEKHFFLMGIATVLGRSCDAVMRGGRLLNTQWKRGRASLKDLYPNARNVALCILRQSSSTVTNMGMESYVNRTGNKTDVAVRPFHEIPGPKGLPIIGSLWEYTCLGKLDHRRFDEALWSRYQQYGKIYKENLGPRGTFVRIADPVDIETVYRNEGRYPHRPSFPLVRESMEAAGQELLKHRARSESSFNGQGLEWYRTRSAVNRTLLRRSGVALFHPTLNEISNDFLALLKRSLDENKTVPDLEWHIRRYNTEVAGTTIFGHRPGCLEPDFSESCQTSEMIKSIGEFFASWLKLDIGFPLTKYLMKDTWNGYMNAHRNILKIVKYHMDLDVEYEDDRPSVLGYLLSESSLSDTDAAMSAVELFVGGVQSSSHADMFQLYELARHPHVQETIRREVAEAVPKGEAVTSAHLQKLPYLKAFVKETFRFHPVGLLHMRILDRDVVLSGYRVPAHTTIEIPMSVLGRLEELYPQADRFLPERWLRRGPNGFRSRMFSQVTPFGHGPRACIGRRLAEDKFYMQISKLVQNFDLHCDEEVDTLTGCFQELSPKPNIRFTPR</sequence>
<dbReference type="CDD" id="cd11054">
    <property type="entry name" value="CYP24A1-like"/>
    <property type="match status" value="1"/>
</dbReference>
<dbReference type="PRINTS" id="PR00463">
    <property type="entry name" value="EP450I"/>
</dbReference>
<dbReference type="PROSITE" id="PS00086">
    <property type="entry name" value="CYTOCHROME_P450"/>
    <property type="match status" value="1"/>
</dbReference>
<keyword evidence="5 9" id="KW-0560">Oxidoreductase</keyword>
<keyword evidence="6 8" id="KW-0408">Iron</keyword>
<protein>
    <submittedName>
        <fullName evidence="10">CYP11A1 protein</fullName>
    </submittedName>
</protein>
<dbReference type="InterPro" id="IPR002401">
    <property type="entry name" value="Cyt_P450_E_grp-I"/>
</dbReference>
<keyword evidence="7 9" id="KW-0503">Monooxygenase</keyword>
<dbReference type="InterPro" id="IPR017972">
    <property type="entry name" value="Cyt_P450_CS"/>
</dbReference>
<gene>
    <name evidence="10" type="primary">CYP11A1</name>
    <name evidence="10" type="ORF">BLAG_LOCUS17874</name>
</gene>
<dbReference type="EMBL" id="OV696689">
    <property type="protein sequence ID" value="CAH1263063.1"/>
    <property type="molecule type" value="Genomic_DNA"/>
</dbReference>
<evidence type="ECO:0000313" key="11">
    <source>
        <dbReference type="Proteomes" id="UP000838412"/>
    </source>
</evidence>
<dbReference type="GO" id="GO:0004497">
    <property type="term" value="F:monooxygenase activity"/>
    <property type="evidence" value="ECO:0007669"/>
    <property type="project" value="UniProtKB-KW"/>
</dbReference>
<keyword evidence="4 8" id="KW-0479">Metal-binding</keyword>
<keyword evidence="3 8" id="KW-0349">Heme</keyword>
<evidence type="ECO:0000256" key="8">
    <source>
        <dbReference type="PIRSR" id="PIRSR602401-1"/>
    </source>
</evidence>
<dbReference type="GO" id="GO:0005506">
    <property type="term" value="F:iron ion binding"/>
    <property type="evidence" value="ECO:0007669"/>
    <property type="project" value="InterPro"/>
</dbReference>
<proteinExistence type="inferred from homology"/>
<comment type="cofactor">
    <cofactor evidence="1 8">
        <name>heme</name>
        <dbReference type="ChEBI" id="CHEBI:30413"/>
    </cofactor>
</comment>
<dbReference type="Gene3D" id="1.10.630.10">
    <property type="entry name" value="Cytochrome P450"/>
    <property type="match status" value="1"/>
</dbReference>
<organism evidence="10 11">
    <name type="scientific">Branchiostoma lanceolatum</name>
    <name type="common">Common lancelet</name>
    <name type="synonym">Amphioxus lanceolatum</name>
    <dbReference type="NCBI Taxonomy" id="7740"/>
    <lineage>
        <taxon>Eukaryota</taxon>
        <taxon>Metazoa</taxon>
        <taxon>Chordata</taxon>
        <taxon>Cephalochordata</taxon>
        <taxon>Leptocardii</taxon>
        <taxon>Amphioxiformes</taxon>
        <taxon>Branchiostomatidae</taxon>
        <taxon>Branchiostoma</taxon>
    </lineage>
</organism>
<dbReference type="SUPFAM" id="SSF48264">
    <property type="entry name" value="Cytochrome P450"/>
    <property type="match status" value="1"/>
</dbReference>
<name>A0A8J9ZXP7_BRALA</name>
<dbReference type="InterPro" id="IPR001128">
    <property type="entry name" value="Cyt_P450"/>
</dbReference>
<accession>A0A8J9ZXP7</accession>
<evidence type="ECO:0000256" key="6">
    <source>
        <dbReference type="ARBA" id="ARBA00023004"/>
    </source>
</evidence>
<dbReference type="Pfam" id="PF00067">
    <property type="entry name" value="p450"/>
    <property type="match status" value="1"/>
</dbReference>
<evidence type="ECO:0000313" key="10">
    <source>
        <dbReference type="EMBL" id="CAH1263063.1"/>
    </source>
</evidence>
<dbReference type="InterPro" id="IPR036396">
    <property type="entry name" value="Cyt_P450_sf"/>
</dbReference>
<dbReference type="OrthoDB" id="3945418at2759"/>
<evidence type="ECO:0000256" key="1">
    <source>
        <dbReference type="ARBA" id="ARBA00001971"/>
    </source>
</evidence>
<evidence type="ECO:0000256" key="2">
    <source>
        <dbReference type="ARBA" id="ARBA00010617"/>
    </source>
</evidence>
<comment type="similarity">
    <text evidence="2 9">Belongs to the cytochrome P450 family.</text>
</comment>
<dbReference type="GO" id="GO:0016705">
    <property type="term" value="F:oxidoreductase activity, acting on paired donors, with incorporation or reduction of molecular oxygen"/>
    <property type="evidence" value="ECO:0007669"/>
    <property type="project" value="InterPro"/>
</dbReference>
<evidence type="ECO:0000256" key="7">
    <source>
        <dbReference type="ARBA" id="ARBA00023033"/>
    </source>
</evidence>
<dbReference type="FunFam" id="1.10.630.10:FF:000006">
    <property type="entry name" value="Cytochrome P450 302a1, mitochondrial"/>
    <property type="match status" value="1"/>
</dbReference>
<evidence type="ECO:0000256" key="5">
    <source>
        <dbReference type="ARBA" id="ARBA00023002"/>
    </source>
</evidence>
<dbReference type="Proteomes" id="UP000838412">
    <property type="component" value="Chromosome 4"/>
</dbReference>
<dbReference type="GO" id="GO:0020037">
    <property type="term" value="F:heme binding"/>
    <property type="evidence" value="ECO:0007669"/>
    <property type="project" value="InterPro"/>
</dbReference>
<dbReference type="GO" id="GO:0042359">
    <property type="term" value="P:vitamin D metabolic process"/>
    <property type="evidence" value="ECO:0007669"/>
    <property type="project" value="UniProtKB-ARBA"/>
</dbReference>
<keyword evidence="11" id="KW-1185">Reference proteome</keyword>
<dbReference type="InterPro" id="IPR050479">
    <property type="entry name" value="CYP11_CYP27_families"/>
</dbReference>
<feature type="binding site" description="axial binding residue" evidence="8">
    <location>
        <position position="511"/>
    </location>
    <ligand>
        <name>heme</name>
        <dbReference type="ChEBI" id="CHEBI:30413"/>
    </ligand>
    <ligandPart>
        <name>Fe</name>
        <dbReference type="ChEBI" id="CHEBI:18248"/>
    </ligandPart>
</feature>
<reference evidence="10" key="1">
    <citation type="submission" date="2022-01" db="EMBL/GenBank/DDBJ databases">
        <authorList>
            <person name="Braso-Vives M."/>
        </authorList>
    </citation>
    <scope>NUCLEOTIDE SEQUENCE</scope>
</reference>
<dbReference type="PANTHER" id="PTHR24279:SF120">
    <property type="entry name" value="CYTOCHROME P450"/>
    <property type="match status" value="1"/>
</dbReference>
<evidence type="ECO:0000256" key="4">
    <source>
        <dbReference type="ARBA" id="ARBA00022723"/>
    </source>
</evidence>